<sequence length="70" mass="7657">MAFPTNLHPHPHRVEICRQEAQVNPGLWKLIVAAAAILLLLVGAMEVFKEPEKGLAFQTPAGHLNHPSSL</sequence>
<dbReference type="AlphaFoldDB" id="A0A3S3VQ28"/>
<proteinExistence type="predicted"/>
<organism evidence="2 3">
    <name type="scientific">Neorhizobium lilium</name>
    <dbReference type="NCBI Taxonomy" id="2503024"/>
    <lineage>
        <taxon>Bacteria</taxon>
        <taxon>Pseudomonadati</taxon>
        <taxon>Pseudomonadota</taxon>
        <taxon>Alphaproteobacteria</taxon>
        <taxon>Hyphomicrobiales</taxon>
        <taxon>Rhizobiaceae</taxon>
        <taxon>Rhizobium/Agrobacterium group</taxon>
        <taxon>Neorhizobium</taxon>
    </lineage>
</organism>
<comment type="caution">
    <text evidence="2">The sequence shown here is derived from an EMBL/GenBank/DDBJ whole genome shotgun (WGS) entry which is preliminary data.</text>
</comment>
<gene>
    <name evidence="2" type="ORF">EPK99_12120</name>
</gene>
<keyword evidence="3" id="KW-1185">Reference proteome</keyword>
<evidence type="ECO:0000313" key="3">
    <source>
        <dbReference type="Proteomes" id="UP000287687"/>
    </source>
</evidence>
<feature type="transmembrane region" description="Helical" evidence="1">
    <location>
        <begin position="27"/>
        <end position="48"/>
    </location>
</feature>
<evidence type="ECO:0000313" key="2">
    <source>
        <dbReference type="EMBL" id="RWX79292.1"/>
    </source>
</evidence>
<dbReference type="EMBL" id="SBIP01000002">
    <property type="protein sequence ID" value="RWX79292.1"/>
    <property type="molecule type" value="Genomic_DNA"/>
</dbReference>
<keyword evidence="1" id="KW-1133">Transmembrane helix</keyword>
<name>A0A3S3VQ28_9HYPH</name>
<keyword evidence="1" id="KW-0472">Membrane</keyword>
<reference evidence="2 3" key="1">
    <citation type="submission" date="2019-01" db="EMBL/GenBank/DDBJ databases">
        <title>The draft genome of Rhizobium sp. 24NR.</title>
        <authorList>
            <person name="Liu L."/>
            <person name="Liang L."/>
            <person name="Shi S."/>
            <person name="Xu L."/>
            <person name="Wang X."/>
            <person name="Li L."/>
            <person name="Zhang X."/>
        </authorList>
    </citation>
    <scope>NUCLEOTIDE SEQUENCE [LARGE SCALE GENOMIC DNA]</scope>
    <source>
        <strain evidence="2 3">24NR</strain>
    </source>
</reference>
<dbReference type="RefSeq" id="WP_128443266.1">
    <property type="nucleotide sequence ID" value="NZ_SBIP01000002.1"/>
</dbReference>
<evidence type="ECO:0000256" key="1">
    <source>
        <dbReference type="SAM" id="Phobius"/>
    </source>
</evidence>
<dbReference type="Proteomes" id="UP000287687">
    <property type="component" value="Unassembled WGS sequence"/>
</dbReference>
<keyword evidence="1" id="KW-0812">Transmembrane</keyword>
<protein>
    <submittedName>
        <fullName evidence="2">Uncharacterized protein</fullName>
    </submittedName>
</protein>
<accession>A0A3S3VQ28</accession>